<reference evidence="1 2" key="1">
    <citation type="submission" date="2016-10" db="EMBL/GenBank/DDBJ databases">
        <authorList>
            <person name="de Groot N.N."/>
        </authorList>
    </citation>
    <scope>NUCLEOTIDE SEQUENCE [LARGE SCALE GENOMIC DNA]</scope>
    <source>
        <strain evidence="1 2">DSM 26515</strain>
    </source>
</reference>
<dbReference type="STRING" id="529704.SAMN02927913_2635"/>
<sequence>MALPSLLPASATVADPFGERIACNLVLQRTVLGGRFHFASNSGALLQLAEAAYGRLPPCEWPEARDFHIELRLLSARMERRGEPPPVRQHAGAGLLCGVMDECNYAVLDPAGRRALVTASQDMLGHPYHLRYELIEFAVFTLAARGMGLVPLHGACLGHRGRGVLLLGESGAGKSTLALHGLLRGLDFLAEDAVFVHPDSLLAMGVPNFLHVRPDAPGLLADGHLREWLERSPRIIRRSGVEKIEADLRLGIGRLAGEPLALVGAVQVSPEPAGHRESLLLPVAAEQAAAWLASNQPYASGQPGWQPFVRALVQRGVHRLRRGRDPQAAIDALCRLLDGHAPWPRSLVGTHTSGTTFPTVPCTQER</sequence>
<dbReference type="SUPFAM" id="SSF53795">
    <property type="entry name" value="PEP carboxykinase-like"/>
    <property type="match status" value="1"/>
</dbReference>
<name>A0A1H6X0N4_9GAMM</name>
<gene>
    <name evidence="1" type="ORF">SAMN04487997_2658</name>
</gene>
<dbReference type="AlphaFoldDB" id="A0A1H6X0N4"/>
<protein>
    <recommendedName>
        <fullName evidence="3">Hpr(Ser) kinase/phosphatase</fullName>
    </recommendedName>
</protein>
<dbReference type="PROSITE" id="PS00675">
    <property type="entry name" value="SIGMA54_INTERACT_1"/>
    <property type="match status" value="1"/>
</dbReference>
<organism evidence="1 2">
    <name type="scientific">Frateuria terrea</name>
    <dbReference type="NCBI Taxonomy" id="529704"/>
    <lineage>
        <taxon>Bacteria</taxon>
        <taxon>Pseudomonadati</taxon>
        <taxon>Pseudomonadota</taxon>
        <taxon>Gammaproteobacteria</taxon>
        <taxon>Lysobacterales</taxon>
        <taxon>Rhodanobacteraceae</taxon>
        <taxon>Frateuria</taxon>
    </lineage>
</organism>
<evidence type="ECO:0000313" key="1">
    <source>
        <dbReference type="EMBL" id="SEJ18302.1"/>
    </source>
</evidence>
<dbReference type="Gene3D" id="3.40.50.300">
    <property type="entry name" value="P-loop containing nucleotide triphosphate hydrolases"/>
    <property type="match status" value="1"/>
</dbReference>
<dbReference type="InterPro" id="IPR027417">
    <property type="entry name" value="P-loop_NTPase"/>
</dbReference>
<dbReference type="InterPro" id="IPR025662">
    <property type="entry name" value="Sigma_54_int_dom_ATP-bd_1"/>
</dbReference>
<proteinExistence type="predicted"/>
<dbReference type="Proteomes" id="UP000199420">
    <property type="component" value="Unassembled WGS sequence"/>
</dbReference>
<dbReference type="EMBL" id="FNYC01000005">
    <property type="protein sequence ID" value="SEJ18302.1"/>
    <property type="molecule type" value="Genomic_DNA"/>
</dbReference>
<accession>A0A1H6X0N4</accession>
<evidence type="ECO:0008006" key="3">
    <source>
        <dbReference type="Google" id="ProtNLM"/>
    </source>
</evidence>
<keyword evidence="2" id="KW-1185">Reference proteome</keyword>
<evidence type="ECO:0000313" key="2">
    <source>
        <dbReference type="Proteomes" id="UP000199420"/>
    </source>
</evidence>